<dbReference type="eggNOG" id="COG0728">
    <property type="taxonomic scope" value="Bacteria"/>
</dbReference>
<feature type="transmembrane region" description="Helical" evidence="8">
    <location>
        <begin position="200"/>
        <end position="227"/>
    </location>
</feature>
<dbReference type="PANTHER" id="PTHR43486">
    <property type="entry name" value="LIPID II FLIPPASE MURJ-RELATED"/>
    <property type="match status" value="1"/>
</dbReference>
<feature type="transmembrane region" description="Helical" evidence="8">
    <location>
        <begin position="368"/>
        <end position="389"/>
    </location>
</feature>
<evidence type="ECO:0000256" key="2">
    <source>
        <dbReference type="ARBA" id="ARBA00022475"/>
    </source>
</evidence>
<feature type="transmembrane region" description="Helical" evidence="8">
    <location>
        <begin position="172"/>
        <end position="194"/>
    </location>
</feature>
<gene>
    <name evidence="8" type="primary">murJ</name>
    <name evidence="9" type="ordered locus">SYNW0255</name>
</gene>
<dbReference type="GO" id="GO:0005886">
    <property type="term" value="C:plasma membrane"/>
    <property type="evidence" value="ECO:0007669"/>
    <property type="project" value="UniProtKB-SubCell"/>
</dbReference>
<feature type="transmembrane region" description="Helical" evidence="8">
    <location>
        <begin position="276"/>
        <end position="296"/>
    </location>
</feature>
<dbReference type="GO" id="GO:0071555">
    <property type="term" value="P:cell wall organization"/>
    <property type="evidence" value="ECO:0007669"/>
    <property type="project" value="UniProtKB-KW"/>
</dbReference>
<feature type="transmembrane region" description="Helical" evidence="8">
    <location>
        <begin position="302"/>
        <end position="320"/>
    </location>
</feature>
<evidence type="ECO:0000256" key="7">
    <source>
        <dbReference type="ARBA" id="ARBA00023136"/>
    </source>
</evidence>
<proteinExistence type="inferred from homology"/>
<evidence type="ECO:0000256" key="8">
    <source>
        <dbReference type="HAMAP-Rule" id="MF_02078"/>
    </source>
</evidence>
<keyword evidence="6 8" id="KW-1133">Transmembrane helix</keyword>
<dbReference type="KEGG" id="syw:SYNW0255"/>
<feature type="transmembrane region" description="Helical" evidence="8">
    <location>
        <begin position="440"/>
        <end position="464"/>
    </location>
</feature>
<feature type="transmembrane region" description="Helical" evidence="8">
    <location>
        <begin position="410"/>
        <end position="428"/>
    </location>
</feature>
<keyword evidence="3 8" id="KW-0812">Transmembrane</keyword>
<feature type="transmembrane region" description="Helical" evidence="8">
    <location>
        <begin position="100"/>
        <end position="122"/>
    </location>
</feature>
<dbReference type="STRING" id="84588.SYNW0255"/>
<keyword evidence="4 8" id="KW-0133">Cell shape</keyword>
<feature type="transmembrane region" description="Helical" evidence="8">
    <location>
        <begin position="341"/>
        <end position="362"/>
    </location>
</feature>
<dbReference type="GO" id="GO:0015648">
    <property type="term" value="F:lipid-linked peptidoglycan transporter activity"/>
    <property type="evidence" value="ECO:0007669"/>
    <property type="project" value="UniProtKB-UniRule"/>
</dbReference>
<dbReference type="PANTHER" id="PTHR43486:SF1">
    <property type="entry name" value="LIPID II FLIPPASE MURJ-RELATED"/>
    <property type="match status" value="1"/>
</dbReference>
<dbReference type="UniPathway" id="UPA00219"/>
<dbReference type="Proteomes" id="UP000001422">
    <property type="component" value="Chromosome"/>
</dbReference>
<dbReference type="PRINTS" id="PR01806">
    <property type="entry name" value="VIRFACTRMVIN"/>
</dbReference>
<dbReference type="NCBIfam" id="TIGR01695">
    <property type="entry name" value="murJ_mviN"/>
    <property type="match status" value="1"/>
</dbReference>
<keyword evidence="8" id="KW-0813">Transport</keyword>
<dbReference type="Pfam" id="PF03023">
    <property type="entry name" value="MurJ"/>
    <property type="match status" value="1"/>
</dbReference>
<evidence type="ECO:0000256" key="5">
    <source>
        <dbReference type="ARBA" id="ARBA00022984"/>
    </source>
</evidence>
<dbReference type="HAMAP" id="MF_02078">
    <property type="entry name" value="MurJ_MviN"/>
    <property type="match status" value="1"/>
</dbReference>
<dbReference type="AlphaFoldDB" id="Q7U9K1"/>
<feature type="transmembrane region" description="Helical" evidence="8">
    <location>
        <begin position="510"/>
        <end position="537"/>
    </location>
</feature>
<dbReference type="GO" id="GO:0009252">
    <property type="term" value="P:peptidoglycan biosynthetic process"/>
    <property type="evidence" value="ECO:0007669"/>
    <property type="project" value="UniProtKB-UniRule"/>
</dbReference>
<name>Q7U9K1_PARMW</name>
<evidence type="ECO:0000256" key="3">
    <source>
        <dbReference type="ARBA" id="ARBA00022692"/>
    </source>
</evidence>
<comment type="subcellular location">
    <subcellularLocation>
        <location evidence="8">Cell inner membrane</location>
        <topology evidence="8">Multi-pass membrane protein</topology>
    </subcellularLocation>
    <subcellularLocation>
        <location evidence="1">Cell membrane</location>
        <topology evidence="1">Multi-pass membrane protein</topology>
    </subcellularLocation>
</comment>
<evidence type="ECO:0000256" key="6">
    <source>
        <dbReference type="ARBA" id="ARBA00022989"/>
    </source>
</evidence>
<evidence type="ECO:0000256" key="4">
    <source>
        <dbReference type="ARBA" id="ARBA00022960"/>
    </source>
</evidence>
<evidence type="ECO:0000256" key="1">
    <source>
        <dbReference type="ARBA" id="ARBA00004651"/>
    </source>
</evidence>
<organism evidence="9 10">
    <name type="scientific">Parasynechococcus marenigrum (strain WH8102)</name>
    <dbReference type="NCBI Taxonomy" id="84588"/>
    <lineage>
        <taxon>Bacteria</taxon>
        <taxon>Bacillati</taxon>
        <taxon>Cyanobacteriota</taxon>
        <taxon>Cyanophyceae</taxon>
        <taxon>Synechococcales</taxon>
        <taxon>Prochlorococcaceae</taxon>
        <taxon>Parasynechococcus</taxon>
        <taxon>Parasynechococcus marenigrum</taxon>
    </lineage>
</organism>
<feature type="transmembrane region" description="Helical" evidence="8">
    <location>
        <begin position="63"/>
        <end position="88"/>
    </location>
</feature>
<reference evidence="9 10" key="1">
    <citation type="journal article" date="2003" name="Nature">
        <title>The genome of a motile marine Synechococcus.</title>
        <authorList>
            <person name="Palenik B."/>
            <person name="Brahamsha B."/>
            <person name="Larimer F."/>
            <person name="Land M."/>
            <person name="Hauser L."/>
            <person name="Chain P."/>
            <person name="Lamerdin J."/>
            <person name="Regala W."/>
            <person name="Allen E.A."/>
            <person name="McCarren J."/>
            <person name="Paulsen I."/>
            <person name="Dufresne A."/>
            <person name="Partensky F."/>
            <person name="Webb E."/>
            <person name="Waterbury J."/>
        </authorList>
    </citation>
    <scope>NUCLEOTIDE SEQUENCE [LARGE SCALE GENOMIC DNA]</scope>
    <source>
        <strain evidence="9 10">WH8102</strain>
    </source>
</reference>
<comment type="function">
    <text evidence="8">Involved in peptidoglycan biosynthesis. Transports lipid-linked peptidoglycan precursors from the inner to the outer leaflet of the cytoplasmic membrane.</text>
</comment>
<keyword evidence="10" id="KW-1185">Reference proteome</keyword>
<dbReference type="GO" id="GO:0008360">
    <property type="term" value="P:regulation of cell shape"/>
    <property type="evidence" value="ECO:0007669"/>
    <property type="project" value="UniProtKB-KW"/>
</dbReference>
<comment type="pathway">
    <text evidence="8">Cell wall biogenesis; peptidoglycan biosynthesis.</text>
</comment>
<dbReference type="HOGENOM" id="CLU_006797_5_2_3"/>
<feature type="transmembrane region" description="Helical" evidence="8">
    <location>
        <begin position="476"/>
        <end position="498"/>
    </location>
</feature>
<dbReference type="InterPro" id="IPR004268">
    <property type="entry name" value="MurJ"/>
</dbReference>
<sequence>MVSCAPTTMRPSSGDRMARSLKGIALVVTLGTLLSKVGGLVRQLVIAAAFGVGAAYDAYNYAYVLPGFLLILLGGINGPFHSAMVSVLSRRPRAEGAHILAALNTSVSALLLLVTLLLVLAADPLITLVGPGLSPELHAIATVQLQLMAPMALLAGLIGLGFGSLNAADEFWIPAISPLMSSAALVVGVGLLWWQLGSGITLPAAAMSGGVVLALATLVGALLQWLIQLPALIRQGLARFQLVWDWRHPGVREVWQVMGPATLSSGMLQINVFTDLFFASGIAGAAAGLGYANLLVQTPLGLISNALLVPLLPTFARLTAGEDRPELVERIRQGLMLSTASMIPLGGLFIALGAPIVALVYERGAFDAAAAQLVTGLLMAYGFGMPVYLGRDVLVRVFYALGDGTTPFRFSLAGIGLNVIFDWLLVGGPTPWGNQSPFNFGAPGLVLATVAINALTCLGLLLALRRRLQGLPLRRWGRDVTCLSLAGCMAAAVAWALQGWFSWPQGAVGLVLQIALPGLLGLLVYGLAATAFGIAEVRDIAAGVKRRLRRR</sequence>
<dbReference type="EMBL" id="BX569689">
    <property type="protein sequence ID" value="CAE06770.1"/>
    <property type="molecule type" value="Genomic_DNA"/>
</dbReference>
<comment type="similarity">
    <text evidence="8">Belongs to the MurJ/MviN family.</text>
</comment>
<accession>Q7U9K1</accession>
<keyword evidence="8" id="KW-0961">Cell wall biogenesis/degradation</keyword>
<keyword evidence="2 8" id="KW-1003">Cell membrane</keyword>
<feature type="transmembrane region" description="Helical" evidence="8">
    <location>
        <begin position="137"/>
        <end position="160"/>
    </location>
</feature>
<keyword evidence="7 8" id="KW-0472">Membrane</keyword>
<keyword evidence="5 8" id="KW-0573">Peptidoglycan synthesis</keyword>
<evidence type="ECO:0000313" key="9">
    <source>
        <dbReference type="EMBL" id="CAE06770.1"/>
    </source>
</evidence>
<protein>
    <recommendedName>
        <fullName evidence="8">Probable lipid II flippase MurJ</fullName>
    </recommendedName>
</protein>
<evidence type="ECO:0000313" key="10">
    <source>
        <dbReference type="Proteomes" id="UP000001422"/>
    </source>
</evidence>
<keyword evidence="8" id="KW-0997">Cell inner membrane</keyword>